<protein>
    <recommendedName>
        <fullName evidence="4">DUF3618 domain-containing protein</fullName>
    </recommendedName>
</protein>
<evidence type="ECO:0000313" key="2">
    <source>
        <dbReference type="EMBL" id="GAA5066914.1"/>
    </source>
</evidence>
<organism evidence="2 3">
    <name type="scientific">Nocardia callitridis</name>
    <dbReference type="NCBI Taxonomy" id="648753"/>
    <lineage>
        <taxon>Bacteria</taxon>
        <taxon>Bacillati</taxon>
        <taxon>Actinomycetota</taxon>
        <taxon>Actinomycetes</taxon>
        <taxon>Mycobacteriales</taxon>
        <taxon>Nocardiaceae</taxon>
        <taxon>Nocardia</taxon>
    </lineage>
</organism>
<feature type="region of interest" description="Disordered" evidence="1">
    <location>
        <begin position="121"/>
        <end position="208"/>
    </location>
</feature>
<name>A0ABP9L0R4_9NOCA</name>
<dbReference type="InterPro" id="IPR022062">
    <property type="entry name" value="DUF3618"/>
</dbReference>
<dbReference type="Pfam" id="PF12277">
    <property type="entry name" value="DUF3618"/>
    <property type="match status" value="1"/>
</dbReference>
<keyword evidence="3" id="KW-1185">Reference proteome</keyword>
<comment type="caution">
    <text evidence="2">The sequence shown here is derived from an EMBL/GenBank/DDBJ whole genome shotgun (WGS) entry which is preliminary data.</text>
</comment>
<evidence type="ECO:0000313" key="3">
    <source>
        <dbReference type="Proteomes" id="UP001500603"/>
    </source>
</evidence>
<reference evidence="3" key="1">
    <citation type="journal article" date="2019" name="Int. J. Syst. Evol. Microbiol.">
        <title>The Global Catalogue of Microorganisms (GCM) 10K type strain sequencing project: providing services to taxonomists for standard genome sequencing and annotation.</title>
        <authorList>
            <consortium name="The Broad Institute Genomics Platform"/>
            <consortium name="The Broad Institute Genome Sequencing Center for Infectious Disease"/>
            <person name="Wu L."/>
            <person name="Ma J."/>
        </authorList>
    </citation>
    <scope>NUCLEOTIDE SEQUENCE [LARGE SCALE GENOMIC DNA]</scope>
    <source>
        <strain evidence="3">JCM 18298</strain>
    </source>
</reference>
<dbReference type="RefSeq" id="WP_345499137.1">
    <property type="nucleotide sequence ID" value="NZ_BAABJM010000007.1"/>
</dbReference>
<accession>A0ABP9L0R4</accession>
<feature type="compositionally biased region" description="Low complexity" evidence="1">
    <location>
        <begin position="150"/>
        <end position="162"/>
    </location>
</feature>
<evidence type="ECO:0008006" key="4">
    <source>
        <dbReference type="Google" id="ProtNLM"/>
    </source>
</evidence>
<feature type="compositionally biased region" description="Basic residues" evidence="1">
    <location>
        <begin position="121"/>
        <end position="149"/>
    </location>
</feature>
<feature type="region of interest" description="Disordered" evidence="1">
    <location>
        <begin position="60"/>
        <end position="86"/>
    </location>
</feature>
<evidence type="ECO:0000256" key="1">
    <source>
        <dbReference type="SAM" id="MobiDB-lite"/>
    </source>
</evidence>
<dbReference type="Proteomes" id="UP001500603">
    <property type="component" value="Unassembled WGS sequence"/>
</dbReference>
<proteinExistence type="predicted"/>
<sequence>MTDNNGRRRVDVNAPGRATEEELLRADRDLTRDELGQTIAALAEKADVKARAQETLHDTAETVRDKAAETGEKTAAATAMARDRTEEGGKRILTAIRSNPAPIAAVALSAVGAWWLLRRRSTTKHSTTKHSSKKRPSAKRPASRRRTARRSATTRSAPLRAASRQRRKTVRQAHAGNHAWGGKPPVQGHPIQFRRAQLPDRSGQRHGN</sequence>
<feature type="compositionally biased region" description="Basic and acidic residues" evidence="1">
    <location>
        <begin position="1"/>
        <end position="11"/>
    </location>
</feature>
<feature type="region of interest" description="Disordered" evidence="1">
    <location>
        <begin position="1"/>
        <end position="25"/>
    </location>
</feature>
<feature type="compositionally biased region" description="Basic and acidic residues" evidence="1">
    <location>
        <begin position="60"/>
        <end position="72"/>
    </location>
</feature>
<dbReference type="EMBL" id="BAABJM010000007">
    <property type="protein sequence ID" value="GAA5066914.1"/>
    <property type="molecule type" value="Genomic_DNA"/>
</dbReference>
<gene>
    <name evidence="2" type="ORF">GCM10023318_55580</name>
</gene>